<protein>
    <submittedName>
        <fullName evidence="2">Uncharacterized protein</fullName>
    </submittedName>
</protein>
<reference evidence="2 3" key="1">
    <citation type="submission" date="2015-01" db="EMBL/GenBank/DDBJ databases">
        <title>The Genome Sequence of Fonsecaea multimorphosa CBS 102226.</title>
        <authorList>
            <consortium name="The Broad Institute Genomics Platform"/>
            <person name="Cuomo C."/>
            <person name="de Hoog S."/>
            <person name="Gorbushina A."/>
            <person name="Stielow B."/>
            <person name="Teixiera M."/>
            <person name="Abouelleil A."/>
            <person name="Chapman S.B."/>
            <person name="Priest M."/>
            <person name="Young S.K."/>
            <person name="Wortman J."/>
            <person name="Nusbaum C."/>
            <person name="Birren B."/>
        </authorList>
    </citation>
    <scope>NUCLEOTIDE SEQUENCE [LARGE SCALE GENOMIC DNA]</scope>
    <source>
        <strain evidence="2 3">CBS 102226</strain>
    </source>
</reference>
<dbReference type="AlphaFoldDB" id="A0A0D2GZW2"/>
<dbReference type="GeneID" id="27714767"/>
<sequence length="421" mass="47709">MSPLTVPLQNPQTPQGLSEQDVQRIVSETISHLQQTNVSNEDSQDARQDDSHSGYRDPSRGRPRARRSRHERQAMSTLQEEPRVTEVETSSVEGEAQEDQSANTQTADWFLDYVKRFDEISTRGKGSKLPQKNVAMPTTASGSRETGNKEHREQKAVALAQPKVPLQLEDPVRLSNPIFPRTPARQEPPVAPNPPISYADVALAKKDAVLAQTPKVEASGSAMPKMPEQKCSRENPDVWPYDFYKMSKWRPGYTRKKHFPGVTCTNCKGSHPTSLCEKCRNLWEVWSYKVQKGECSNKDCPGNPKTHATEACGLGEWRDHPDNECPEELKEFERPWPQGGAMYPLPLYYLKAIGERPHPKLPKLPDRWDGGFHMGFWDLRKGLHYSVLRQTAITMNWEVPEYDPEKFLRDGGLGLVKGTLR</sequence>
<evidence type="ECO:0000256" key="1">
    <source>
        <dbReference type="SAM" id="MobiDB-lite"/>
    </source>
</evidence>
<gene>
    <name evidence="2" type="ORF">Z520_09021</name>
</gene>
<feature type="compositionally biased region" description="Basic and acidic residues" evidence="1">
    <location>
        <begin position="44"/>
        <end position="60"/>
    </location>
</feature>
<feature type="compositionally biased region" description="Basic residues" evidence="1">
    <location>
        <begin position="61"/>
        <end position="70"/>
    </location>
</feature>
<name>A0A0D2GZW2_9EURO</name>
<accession>A0A0D2GZW2</accession>
<feature type="compositionally biased region" description="Polar residues" evidence="1">
    <location>
        <begin position="7"/>
        <end position="41"/>
    </location>
</feature>
<keyword evidence="3" id="KW-1185">Reference proteome</keyword>
<organism evidence="2 3">
    <name type="scientific">Fonsecaea multimorphosa CBS 102226</name>
    <dbReference type="NCBI Taxonomy" id="1442371"/>
    <lineage>
        <taxon>Eukaryota</taxon>
        <taxon>Fungi</taxon>
        <taxon>Dikarya</taxon>
        <taxon>Ascomycota</taxon>
        <taxon>Pezizomycotina</taxon>
        <taxon>Eurotiomycetes</taxon>
        <taxon>Chaetothyriomycetidae</taxon>
        <taxon>Chaetothyriales</taxon>
        <taxon>Herpotrichiellaceae</taxon>
        <taxon>Fonsecaea</taxon>
    </lineage>
</organism>
<feature type="region of interest" description="Disordered" evidence="1">
    <location>
        <begin position="121"/>
        <end position="155"/>
    </location>
</feature>
<dbReference type="RefSeq" id="XP_016629228.1">
    <property type="nucleotide sequence ID" value="XM_016779517.1"/>
</dbReference>
<evidence type="ECO:0000313" key="2">
    <source>
        <dbReference type="EMBL" id="KIX95105.1"/>
    </source>
</evidence>
<dbReference type="Proteomes" id="UP000053411">
    <property type="component" value="Unassembled WGS sequence"/>
</dbReference>
<feature type="compositionally biased region" description="Polar residues" evidence="1">
    <location>
        <begin position="136"/>
        <end position="145"/>
    </location>
</feature>
<dbReference type="EMBL" id="KN848083">
    <property type="protein sequence ID" value="KIX95105.1"/>
    <property type="molecule type" value="Genomic_DNA"/>
</dbReference>
<evidence type="ECO:0000313" key="3">
    <source>
        <dbReference type="Proteomes" id="UP000053411"/>
    </source>
</evidence>
<proteinExistence type="predicted"/>
<feature type="region of interest" description="Disordered" evidence="1">
    <location>
        <begin position="1"/>
        <end position="108"/>
    </location>
</feature>
<dbReference type="VEuPathDB" id="FungiDB:Z520_09021"/>
<dbReference type="OrthoDB" id="4161467at2759"/>
<feature type="compositionally biased region" description="Basic and acidic residues" evidence="1">
    <location>
        <begin position="146"/>
        <end position="155"/>
    </location>
</feature>